<dbReference type="Proteomes" id="UP000830542">
    <property type="component" value="Plasmid unnamed4"/>
</dbReference>
<reference evidence="2" key="2">
    <citation type="submission" date="2022-04" db="EMBL/GenBank/DDBJ databases">
        <title>Sequencing and genomic assembly of Halococcus dombrowskii.</title>
        <authorList>
            <person name="Lim S.W."/>
            <person name="MacLea K.S."/>
        </authorList>
    </citation>
    <scope>NUCLEOTIDE SEQUENCE</scope>
    <source>
        <strain evidence="2">H4</strain>
        <plasmid evidence="2">unnamed4</plasmid>
    </source>
</reference>
<dbReference type="AlphaFoldDB" id="A0AAV3SHL6"/>
<protein>
    <submittedName>
        <fullName evidence="1">Uncharacterized protein</fullName>
    </submittedName>
</protein>
<dbReference type="KEGG" id="hdo:MUK72_19445"/>
<evidence type="ECO:0000313" key="3">
    <source>
        <dbReference type="Proteomes" id="UP000830542"/>
    </source>
</evidence>
<gene>
    <name evidence="1" type="ORF">GCM10008985_21600</name>
    <name evidence="2" type="ORF">MUK72_19445</name>
</gene>
<evidence type="ECO:0000313" key="2">
    <source>
        <dbReference type="EMBL" id="UOO97326.1"/>
    </source>
</evidence>
<organism evidence="1 4">
    <name type="scientific">Halococcus dombrowskii</name>
    <dbReference type="NCBI Taxonomy" id="179637"/>
    <lineage>
        <taxon>Archaea</taxon>
        <taxon>Methanobacteriati</taxon>
        <taxon>Methanobacteriota</taxon>
        <taxon>Stenosarchaea group</taxon>
        <taxon>Halobacteria</taxon>
        <taxon>Halobacteriales</taxon>
        <taxon>Halococcaceae</taxon>
        <taxon>Halococcus</taxon>
    </lineage>
</organism>
<dbReference type="Proteomes" id="UP001500962">
    <property type="component" value="Unassembled WGS sequence"/>
</dbReference>
<dbReference type="EMBL" id="CP095009">
    <property type="protein sequence ID" value="UOO97326.1"/>
    <property type="molecule type" value="Genomic_DNA"/>
</dbReference>
<evidence type="ECO:0000313" key="1">
    <source>
        <dbReference type="EMBL" id="GAA0464417.1"/>
    </source>
</evidence>
<dbReference type="GeneID" id="71764071"/>
<accession>A0AAV3SHL6</accession>
<sequence length="69" mass="7723">MDINQQEDDWIATMSYPERHEIDVSPGDHAVAAVAHEYAVKRSEIRSRAVRYHDDGATVVVSRGTDGQL</sequence>
<dbReference type="EMBL" id="BAAADN010000031">
    <property type="protein sequence ID" value="GAA0464417.1"/>
    <property type="molecule type" value="Genomic_DNA"/>
</dbReference>
<reference evidence="1" key="3">
    <citation type="submission" date="2023-12" db="EMBL/GenBank/DDBJ databases">
        <authorList>
            <person name="Sun Q."/>
            <person name="Inoue M."/>
        </authorList>
    </citation>
    <scope>NUCLEOTIDE SEQUENCE</scope>
    <source>
        <strain evidence="1">JCM 12289</strain>
    </source>
</reference>
<keyword evidence="2" id="KW-0614">Plasmid</keyword>
<keyword evidence="3" id="KW-1185">Reference proteome</keyword>
<geneLocation type="plasmid" evidence="2 3">
    <name>unnamed4</name>
</geneLocation>
<reference evidence="1" key="1">
    <citation type="journal article" date="2014" name="Int. J. Syst. Evol. Microbiol.">
        <title>Complete genome sequence of Corynebacterium casei LMG S-19264T (=DSM 44701T), isolated from a smear-ripened cheese.</title>
        <authorList>
            <consortium name="US DOE Joint Genome Institute (JGI-PGF)"/>
            <person name="Walter F."/>
            <person name="Albersmeier A."/>
            <person name="Kalinowski J."/>
            <person name="Ruckert C."/>
        </authorList>
    </citation>
    <scope>NUCLEOTIDE SEQUENCE</scope>
    <source>
        <strain evidence="1">JCM 12289</strain>
    </source>
</reference>
<evidence type="ECO:0000313" key="4">
    <source>
        <dbReference type="Proteomes" id="UP001500962"/>
    </source>
</evidence>
<proteinExistence type="predicted"/>
<dbReference type="RefSeq" id="WP_244706881.1">
    <property type="nucleotide sequence ID" value="NZ_BAAADN010000031.1"/>
</dbReference>
<name>A0AAV3SHL6_HALDO</name>